<evidence type="ECO:0000313" key="2">
    <source>
        <dbReference type="EMBL" id="TDP86937.1"/>
    </source>
</evidence>
<protein>
    <submittedName>
        <fullName evidence="2">Ketosteroid isomerase-like protein</fullName>
    </submittedName>
</protein>
<dbReference type="AlphaFoldDB" id="A0A4R6RLT8"/>
<evidence type="ECO:0000259" key="1">
    <source>
        <dbReference type="Pfam" id="PF12680"/>
    </source>
</evidence>
<dbReference type="InterPro" id="IPR032710">
    <property type="entry name" value="NTF2-like_dom_sf"/>
</dbReference>
<organism evidence="2 3">
    <name type="scientific">Oharaeibacter diazotrophicus</name>
    <dbReference type="NCBI Taxonomy" id="1920512"/>
    <lineage>
        <taxon>Bacteria</taxon>
        <taxon>Pseudomonadati</taxon>
        <taxon>Pseudomonadota</taxon>
        <taxon>Alphaproteobacteria</taxon>
        <taxon>Hyphomicrobiales</taxon>
        <taxon>Pleomorphomonadaceae</taxon>
        <taxon>Oharaeibacter</taxon>
    </lineage>
</organism>
<dbReference type="Proteomes" id="UP000294547">
    <property type="component" value="Unassembled WGS sequence"/>
</dbReference>
<name>A0A4R6RLT8_9HYPH</name>
<dbReference type="RefSeq" id="WP_126536330.1">
    <property type="nucleotide sequence ID" value="NZ_BSPM01000008.1"/>
</dbReference>
<keyword evidence="3" id="KW-1185">Reference proteome</keyword>
<sequence length="126" mass="13838">MTTDDTLAMLRAFSAAWNRHDLESIMALSTDDCEFWAAAGPDALGTRSVGPEAVAAAYRSIFETFPDAQWTEGRISLIAPDRAISEWTFVGTTVEGRKVEVLGLDLLDLADGKVRIKNSFRKNRTA</sequence>
<dbReference type="SUPFAM" id="SSF54427">
    <property type="entry name" value="NTF2-like"/>
    <property type="match status" value="1"/>
</dbReference>
<evidence type="ECO:0000313" key="3">
    <source>
        <dbReference type="Proteomes" id="UP000294547"/>
    </source>
</evidence>
<dbReference type="EMBL" id="SNXY01000006">
    <property type="protein sequence ID" value="TDP86937.1"/>
    <property type="molecule type" value="Genomic_DNA"/>
</dbReference>
<dbReference type="Gene3D" id="3.10.450.50">
    <property type="match status" value="1"/>
</dbReference>
<comment type="caution">
    <text evidence="2">The sequence shown here is derived from an EMBL/GenBank/DDBJ whole genome shotgun (WGS) entry which is preliminary data.</text>
</comment>
<keyword evidence="2" id="KW-0413">Isomerase</keyword>
<accession>A0A4R6RLT8</accession>
<dbReference type="OrthoDB" id="9800684at2"/>
<proteinExistence type="predicted"/>
<dbReference type="Pfam" id="PF12680">
    <property type="entry name" value="SnoaL_2"/>
    <property type="match status" value="1"/>
</dbReference>
<dbReference type="InterPro" id="IPR037401">
    <property type="entry name" value="SnoaL-like"/>
</dbReference>
<feature type="domain" description="SnoaL-like" evidence="1">
    <location>
        <begin position="11"/>
        <end position="114"/>
    </location>
</feature>
<dbReference type="GO" id="GO:0016853">
    <property type="term" value="F:isomerase activity"/>
    <property type="evidence" value="ECO:0007669"/>
    <property type="project" value="UniProtKB-KW"/>
</dbReference>
<gene>
    <name evidence="2" type="ORF">EDD54_0821</name>
</gene>
<reference evidence="2 3" key="1">
    <citation type="submission" date="2019-03" db="EMBL/GenBank/DDBJ databases">
        <title>Genomic Encyclopedia of Type Strains, Phase IV (KMG-IV): sequencing the most valuable type-strain genomes for metagenomic binning, comparative biology and taxonomic classification.</title>
        <authorList>
            <person name="Goeker M."/>
        </authorList>
    </citation>
    <scope>NUCLEOTIDE SEQUENCE [LARGE SCALE GENOMIC DNA]</scope>
    <source>
        <strain evidence="2 3">DSM 102969</strain>
    </source>
</reference>